<evidence type="ECO:0000313" key="3">
    <source>
        <dbReference type="EMBL" id="GCC42625.1"/>
    </source>
</evidence>
<dbReference type="EMBL" id="BEZZ01082911">
    <property type="protein sequence ID" value="GCC42625.1"/>
    <property type="molecule type" value="Genomic_DNA"/>
</dbReference>
<proteinExistence type="predicted"/>
<feature type="region of interest" description="Disordered" evidence="1">
    <location>
        <begin position="50"/>
        <end position="145"/>
    </location>
</feature>
<protein>
    <recommendedName>
        <fullName evidence="5">Secreted protein</fullName>
    </recommendedName>
</protein>
<dbReference type="AlphaFoldDB" id="A0A401TJ08"/>
<keyword evidence="2" id="KW-0732">Signal</keyword>
<organism evidence="3 4">
    <name type="scientific">Chiloscyllium punctatum</name>
    <name type="common">Brownbanded bambooshark</name>
    <name type="synonym">Hemiscyllium punctatum</name>
    <dbReference type="NCBI Taxonomy" id="137246"/>
    <lineage>
        <taxon>Eukaryota</taxon>
        <taxon>Metazoa</taxon>
        <taxon>Chordata</taxon>
        <taxon>Craniata</taxon>
        <taxon>Vertebrata</taxon>
        <taxon>Chondrichthyes</taxon>
        <taxon>Elasmobranchii</taxon>
        <taxon>Galeomorphii</taxon>
        <taxon>Galeoidea</taxon>
        <taxon>Orectolobiformes</taxon>
        <taxon>Hemiscylliidae</taxon>
        <taxon>Chiloscyllium</taxon>
    </lineage>
</organism>
<sequence length="145" mass="15532">MPHPLTGRCSFLLRLRSLLLLPPSLLLLLRGPLEPGLQPLALVVLHPGEGQAQQQGLGRQQIEQERDVPQRLPVHGRPERGLGSADQSPTAHVGWRPIACLPPPTPVRTPADQSPTASPRGAPPPEAADQWQRRVCSPLPSPAGG</sequence>
<evidence type="ECO:0000256" key="1">
    <source>
        <dbReference type="SAM" id="MobiDB-lite"/>
    </source>
</evidence>
<evidence type="ECO:0008006" key="5">
    <source>
        <dbReference type="Google" id="ProtNLM"/>
    </source>
</evidence>
<feature type="non-terminal residue" evidence="3">
    <location>
        <position position="145"/>
    </location>
</feature>
<gene>
    <name evidence="3" type="ORF">chiPu_0026571</name>
</gene>
<evidence type="ECO:0000313" key="4">
    <source>
        <dbReference type="Proteomes" id="UP000287033"/>
    </source>
</evidence>
<reference evidence="3 4" key="1">
    <citation type="journal article" date="2018" name="Nat. Ecol. Evol.">
        <title>Shark genomes provide insights into elasmobranch evolution and the origin of vertebrates.</title>
        <authorList>
            <person name="Hara Y"/>
            <person name="Yamaguchi K"/>
            <person name="Onimaru K"/>
            <person name="Kadota M"/>
            <person name="Koyanagi M"/>
            <person name="Keeley SD"/>
            <person name="Tatsumi K"/>
            <person name="Tanaka K"/>
            <person name="Motone F"/>
            <person name="Kageyama Y"/>
            <person name="Nozu R"/>
            <person name="Adachi N"/>
            <person name="Nishimura O"/>
            <person name="Nakagawa R"/>
            <person name="Tanegashima C"/>
            <person name="Kiyatake I"/>
            <person name="Matsumoto R"/>
            <person name="Murakumo K"/>
            <person name="Nishida K"/>
            <person name="Terakita A"/>
            <person name="Kuratani S"/>
            <person name="Sato K"/>
            <person name="Hyodo S Kuraku.S."/>
        </authorList>
    </citation>
    <scope>NUCLEOTIDE SEQUENCE [LARGE SCALE GENOMIC DNA]</scope>
</reference>
<feature type="chain" id="PRO_5019151516" description="Secreted protein" evidence="2">
    <location>
        <begin position="27"/>
        <end position="145"/>
    </location>
</feature>
<feature type="signal peptide" evidence="2">
    <location>
        <begin position="1"/>
        <end position="26"/>
    </location>
</feature>
<comment type="caution">
    <text evidence="3">The sequence shown here is derived from an EMBL/GenBank/DDBJ whole genome shotgun (WGS) entry which is preliminary data.</text>
</comment>
<name>A0A401TJ08_CHIPU</name>
<feature type="compositionally biased region" description="Low complexity" evidence="1">
    <location>
        <begin position="50"/>
        <end position="61"/>
    </location>
</feature>
<dbReference type="Proteomes" id="UP000287033">
    <property type="component" value="Unassembled WGS sequence"/>
</dbReference>
<evidence type="ECO:0000256" key="2">
    <source>
        <dbReference type="SAM" id="SignalP"/>
    </source>
</evidence>
<accession>A0A401TJ08</accession>
<keyword evidence="4" id="KW-1185">Reference proteome</keyword>